<accession>A0A1I3VD36</accession>
<sequence>MKTTRKGGLLANVDGSNNRNMLKVAGHDS</sequence>
<organism evidence="2 3">
    <name type="scientific">Paraburkholderia megapolitana</name>
    <dbReference type="NCBI Taxonomy" id="420953"/>
    <lineage>
        <taxon>Bacteria</taxon>
        <taxon>Pseudomonadati</taxon>
        <taxon>Pseudomonadota</taxon>
        <taxon>Betaproteobacteria</taxon>
        <taxon>Burkholderiales</taxon>
        <taxon>Burkholderiaceae</taxon>
        <taxon>Paraburkholderia</taxon>
    </lineage>
</organism>
<dbReference type="EMBL" id="FOQU01000013">
    <property type="protein sequence ID" value="SFJ93112.1"/>
    <property type="molecule type" value="Genomic_DNA"/>
</dbReference>
<evidence type="ECO:0000313" key="3">
    <source>
        <dbReference type="Proteomes" id="UP000199548"/>
    </source>
</evidence>
<keyword evidence="3" id="KW-1185">Reference proteome</keyword>
<protein>
    <submittedName>
        <fullName evidence="2">Uncharacterized protein</fullName>
    </submittedName>
</protein>
<evidence type="ECO:0000313" key="2">
    <source>
        <dbReference type="EMBL" id="SFJ93112.1"/>
    </source>
</evidence>
<gene>
    <name evidence="2" type="ORF">SAMN05192543_113138</name>
</gene>
<name>A0A1I3VD36_9BURK</name>
<dbReference type="STRING" id="420953.SAMN05192543_113138"/>
<evidence type="ECO:0000256" key="1">
    <source>
        <dbReference type="SAM" id="MobiDB-lite"/>
    </source>
</evidence>
<reference evidence="2 3" key="1">
    <citation type="submission" date="2016-10" db="EMBL/GenBank/DDBJ databases">
        <authorList>
            <person name="de Groot N.N."/>
        </authorList>
    </citation>
    <scope>NUCLEOTIDE SEQUENCE [LARGE SCALE GENOMIC DNA]</scope>
    <source>
        <strain evidence="2 3">LMG 23650</strain>
    </source>
</reference>
<feature type="region of interest" description="Disordered" evidence="1">
    <location>
        <begin position="1"/>
        <end position="29"/>
    </location>
</feature>
<proteinExistence type="predicted"/>
<dbReference type="AlphaFoldDB" id="A0A1I3VD36"/>
<dbReference type="Proteomes" id="UP000199548">
    <property type="component" value="Unassembled WGS sequence"/>
</dbReference>